<feature type="transmembrane region" description="Helical" evidence="1">
    <location>
        <begin position="107"/>
        <end position="126"/>
    </location>
</feature>
<reference evidence="2" key="1">
    <citation type="submission" date="2019-08" db="EMBL/GenBank/DDBJ databases">
        <authorList>
            <person name="Kucharzyk K."/>
            <person name="Murdoch R.W."/>
            <person name="Higgins S."/>
            <person name="Loffler F."/>
        </authorList>
    </citation>
    <scope>NUCLEOTIDE SEQUENCE</scope>
</reference>
<evidence type="ECO:0000313" key="2">
    <source>
        <dbReference type="EMBL" id="MPN22242.1"/>
    </source>
</evidence>
<keyword evidence="1" id="KW-1133">Transmembrane helix</keyword>
<organism evidence="2">
    <name type="scientific">bioreactor metagenome</name>
    <dbReference type="NCBI Taxonomy" id="1076179"/>
    <lineage>
        <taxon>unclassified sequences</taxon>
        <taxon>metagenomes</taxon>
        <taxon>ecological metagenomes</taxon>
    </lineage>
</organism>
<comment type="caution">
    <text evidence="2">The sequence shown here is derived from an EMBL/GenBank/DDBJ whole genome shotgun (WGS) entry which is preliminary data.</text>
</comment>
<evidence type="ECO:0000256" key="1">
    <source>
        <dbReference type="SAM" id="Phobius"/>
    </source>
</evidence>
<name>A0A645G8E8_9ZZZZ</name>
<gene>
    <name evidence="2" type="ORF">SDC9_169625</name>
</gene>
<sequence>MNSTLPYNMTFLSGFVVCIITLYLILFGMVSMTLFLSSKSSSPFSVLVIVLSIYFIPMFFKVSLENRVWDHILMLLPFTASQPIFDSYIDILSYLSYPIGNMVFDIISMRIIVYLILFIICIPFAYRGFKNHQVS</sequence>
<feature type="transmembrane region" description="Helical" evidence="1">
    <location>
        <begin position="42"/>
        <end position="60"/>
    </location>
</feature>
<accession>A0A645G8E8</accession>
<protein>
    <recommendedName>
        <fullName evidence="3">ABC-2 type transporter domain-containing protein</fullName>
    </recommendedName>
</protein>
<dbReference type="EMBL" id="VSSQ01070446">
    <property type="protein sequence ID" value="MPN22242.1"/>
    <property type="molecule type" value="Genomic_DNA"/>
</dbReference>
<evidence type="ECO:0008006" key="3">
    <source>
        <dbReference type="Google" id="ProtNLM"/>
    </source>
</evidence>
<proteinExistence type="predicted"/>
<feature type="transmembrane region" description="Helical" evidence="1">
    <location>
        <begin position="12"/>
        <end position="36"/>
    </location>
</feature>
<dbReference type="AlphaFoldDB" id="A0A645G8E8"/>
<keyword evidence="1" id="KW-0812">Transmembrane</keyword>
<keyword evidence="1" id="KW-0472">Membrane</keyword>